<sequence>MDNYLEKLLNLNRLVQNGHILHAFDTYYHDEVVMQENEQEPTAGKAANFEREADFEAKVSNFSAIPLKSAAYGNHSFVEWQYDYHHSEWGHKQYKQVSVQEWKDGQIIREKFYYAN</sequence>
<feature type="domain" description="SnoaL-like" evidence="1">
    <location>
        <begin position="17"/>
        <end position="109"/>
    </location>
</feature>
<dbReference type="OrthoDB" id="336094at2"/>
<evidence type="ECO:0000313" key="2">
    <source>
        <dbReference type="EMBL" id="RAK02324.1"/>
    </source>
</evidence>
<dbReference type="AlphaFoldDB" id="A0A327X888"/>
<dbReference type="PANTHER" id="PTHR34003">
    <property type="entry name" value="BLL2395 PROTEIN"/>
    <property type="match status" value="1"/>
</dbReference>
<evidence type="ECO:0000259" key="1">
    <source>
        <dbReference type="Pfam" id="PF12680"/>
    </source>
</evidence>
<dbReference type="Proteomes" id="UP000248790">
    <property type="component" value="Unassembled WGS sequence"/>
</dbReference>
<organism evidence="2 3">
    <name type="scientific">Larkinella arboricola</name>
    <dbReference type="NCBI Taxonomy" id="643671"/>
    <lineage>
        <taxon>Bacteria</taxon>
        <taxon>Pseudomonadati</taxon>
        <taxon>Bacteroidota</taxon>
        <taxon>Cytophagia</taxon>
        <taxon>Cytophagales</taxon>
        <taxon>Spirosomataceae</taxon>
        <taxon>Larkinella</taxon>
    </lineage>
</organism>
<protein>
    <recommendedName>
        <fullName evidence="1">SnoaL-like domain-containing protein</fullName>
    </recommendedName>
</protein>
<dbReference type="Pfam" id="PF12680">
    <property type="entry name" value="SnoaL_2"/>
    <property type="match status" value="1"/>
</dbReference>
<name>A0A327X888_LARAB</name>
<comment type="caution">
    <text evidence="2">The sequence shown here is derived from an EMBL/GenBank/DDBJ whole genome shotgun (WGS) entry which is preliminary data.</text>
</comment>
<dbReference type="RefSeq" id="WP_111626531.1">
    <property type="nucleotide sequence ID" value="NZ_QLMC01000001.1"/>
</dbReference>
<dbReference type="Gene3D" id="3.10.450.50">
    <property type="match status" value="1"/>
</dbReference>
<accession>A0A327X888</accession>
<evidence type="ECO:0000313" key="3">
    <source>
        <dbReference type="Proteomes" id="UP000248790"/>
    </source>
</evidence>
<dbReference type="EMBL" id="QLMC01000001">
    <property type="protein sequence ID" value="RAK02324.1"/>
    <property type="molecule type" value="Genomic_DNA"/>
</dbReference>
<keyword evidence="3" id="KW-1185">Reference proteome</keyword>
<dbReference type="InterPro" id="IPR037401">
    <property type="entry name" value="SnoaL-like"/>
</dbReference>
<dbReference type="PANTHER" id="PTHR34003:SF2">
    <property type="entry name" value="SNOAL-LIKE DOMAIN-CONTAINING PROTEIN"/>
    <property type="match status" value="1"/>
</dbReference>
<dbReference type="SUPFAM" id="SSF54427">
    <property type="entry name" value="NTF2-like"/>
    <property type="match status" value="1"/>
</dbReference>
<proteinExistence type="predicted"/>
<gene>
    <name evidence="2" type="ORF">LX87_00444</name>
</gene>
<dbReference type="InterPro" id="IPR032710">
    <property type="entry name" value="NTF2-like_dom_sf"/>
</dbReference>
<reference evidence="2 3" key="1">
    <citation type="submission" date="2018-06" db="EMBL/GenBank/DDBJ databases">
        <title>Genomic Encyclopedia of Archaeal and Bacterial Type Strains, Phase II (KMG-II): from individual species to whole genera.</title>
        <authorList>
            <person name="Goeker M."/>
        </authorList>
    </citation>
    <scope>NUCLEOTIDE SEQUENCE [LARGE SCALE GENOMIC DNA]</scope>
    <source>
        <strain evidence="2 3">DSM 21851</strain>
    </source>
</reference>